<dbReference type="EMBL" id="CADIKI010000013">
    <property type="protein sequence ID" value="CAB3798071.1"/>
    <property type="molecule type" value="Genomic_DNA"/>
</dbReference>
<dbReference type="Pfam" id="PF14559">
    <property type="entry name" value="TPR_19"/>
    <property type="match status" value="1"/>
</dbReference>
<keyword evidence="2 3" id="KW-0802">TPR repeat</keyword>
<evidence type="ECO:0000313" key="4">
    <source>
        <dbReference type="EMBL" id="CAB3798071.1"/>
    </source>
</evidence>
<dbReference type="PANTHER" id="PTHR45586:SF1">
    <property type="entry name" value="LIPOPOLYSACCHARIDE ASSEMBLY PROTEIN B"/>
    <property type="match status" value="1"/>
</dbReference>
<dbReference type="InterPro" id="IPR019734">
    <property type="entry name" value="TPR_rpt"/>
</dbReference>
<name>A0A6J5GJ50_9BURK</name>
<dbReference type="Gene3D" id="3.40.50.2000">
    <property type="entry name" value="Glycogen Phosphorylase B"/>
    <property type="match status" value="1"/>
</dbReference>
<dbReference type="PROSITE" id="PS50293">
    <property type="entry name" value="TPR_REGION"/>
    <property type="match status" value="1"/>
</dbReference>
<dbReference type="Gene3D" id="1.25.40.10">
    <property type="entry name" value="Tetratricopeptide repeat domain"/>
    <property type="match status" value="3"/>
</dbReference>
<sequence>MSASGHGTACTSTNSKLPVPLDPIPYNEPLPFRRQIAFRAAFLAMNHDIELALAAAQRSFNAGQLDEAASLLHTILASVPDHGEALAGLGAIAARQGDHMRAAEYLTRPSATTFMSVDQLNFAAQVCQSAQRHDDAIALFERCLAQFPNHAASLYGAAMSLIQRGELQRSLAMLEHLCKVQPLSAEAHYNRGALLGTMERYDDELDAYRQAIALKPRFVRAYVNLGVALRDLSRFDEALLQFKKALSLDPNDVGARTNRAQTNLLLGEFEHGWREYEWRWRDGTGSHGFPQNTLWTGAQPVTGKTVLVHHEQGFGDTLQFVRFVDRLSAAGARVVLRVQDALLPLLRHYRGAAEVIGETAPVPHFDYHIPIMSLPFALKIRAADLATLAPYVHADEALLRQWDDLFADSDRQLKIGIVWSGSTTHLNDRNRSIPLAQLKPLLDADVRFFSLQQEVRESDHACFAQLEQRGRLRDVSARLTTFAQTAALIARLDLVISVDTAVAHLAGALGKPVWIALPFMPDWRWQLERNDSPWYAQARLFRQTTRGDWTGVVAALRAQIDAVRHA</sequence>
<reference evidence="4 5" key="1">
    <citation type="submission" date="2020-04" db="EMBL/GenBank/DDBJ databases">
        <authorList>
            <person name="De Canck E."/>
        </authorList>
    </citation>
    <scope>NUCLEOTIDE SEQUENCE [LARGE SCALE GENOMIC DNA]</scope>
    <source>
        <strain evidence="4 5">LMG 27177</strain>
    </source>
</reference>
<evidence type="ECO:0000256" key="1">
    <source>
        <dbReference type="ARBA" id="ARBA00022737"/>
    </source>
</evidence>
<dbReference type="InterPro" id="IPR011990">
    <property type="entry name" value="TPR-like_helical_dom_sf"/>
</dbReference>
<protein>
    <submittedName>
        <fullName evidence="4">Uncharacterized protein</fullName>
    </submittedName>
</protein>
<dbReference type="PROSITE" id="PS50005">
    <property type="entry name" value="TPR"/>
    <property type="match status" value="2"/>
</dbReference>
<dbReference type="InterPro" id="IPR051012">
    <property type="entry name" value="CellSynth/LPSAsmb/PSIAsmb"/>
</dbReference>
<organism evidence="4 5">
    <name type="scientific">Paraburkholderia fynbosensis</name>
    <dbReference type="NCBI Taxonomy" id="1200993"/>
    <lineage>
        <taxon>Bacteria</taxon>
        <taxon>Pseudomonadati</taxon>
        <taxon>Pseudomonadota</taxon>
        <taxon>Betaproteobacteria</taxon>
        <taxon>Burkholderiales</taxon>
        <taxon>Burkholderiaceae</taxon>
        <taxon>Paraburkholderia</taxon>
    </lineage>
</organism>
<dbReference type="Proteomes" id="UP000494252">
    <property type="component" value="Unassembled WGS sequence"/>
</dbReference>
<dbReference type="PANTHER" id="PTHR45586">
    <property type="entry name" value="TPR REPEAT-CONTAINING PROTEIN PA4667"/>
    <property type="match status" value="1"/>
</dbReference>
<gene>
    <name evidence="4" type="ORF">LMG27177_04373</name>
</gene>
<feature type="repeat" description="TPR" evidence="3">
    <location>
        <begin position="185"/>
        <end position="218"/>
    </location>
</feature>
<dbReference type="Pfam" id="PF13432">
    <property type="entry name" value="TPR_16"/>
    <property type="match status" value="1"/>
</dbReference>
<dbReference type="SUPFAM" id="SSF48452">
    <property type="entry name" value="TPR-like"/>
    <property type="match status" value="1"/>
</dbReference>
<evidence type="ECO:0000256" key="2">
    <source>
        <dbReference type="ARBA" id="ARBA00022803"/>
    </source>
</evidence>
<dbReference type="Pfam" id="PF01075">
    <property type="entry name" value="Glyco_transf_9"/>
    <property type="match status" value="1"/>
</dbReference>
<dbReference type="SUPFAM" id="SSF53756">
    <property type="entry name" value="UDP-Glycosyltransferase/glycogen phosphorylase"/>
    <property type="match status" value="1"/>
</dbReference>
<dbReference type="Pfam" id="PF00515">
    <property type="entry name" value="TPR_1"/>
    <property type="match status" value="1"/>
</dbReference>
<dbReference type="InterPro" id="IPR002201">
    <property type="entry name" value="Glyco_trans_9"/>
</dbReference>
<keyword evidence="5" id="KW-1185">Reference proteome</keyword>
<dbReference type="GO" id="GO:0016757">
    <property type="term" value="F:glycosyltransferase activity"/>
    <property type="evidence" value="ECO:0007669"/>
    <property type="project" value="InterPro"/>
</dbReference>
<evidence type="ECO:0000313" key="5">
    <source>
        <dbReference type="Proteomes" id="UP000494252"/>
    </source>
</evidence>
<evidence type="ECO:0000256" key="3">
    <source>
        <dbReference type="PROSITE-ProRule" id="PRU00339"/>
    </source>
</evidence>
<feature type="repeat" description="TPR" evidence="3">
    <location>
        <begin position="219"/>
        <end position="252"/>
    </location>
</feature>
<dbReference type="AlphaFoldDB" id="A0A6J5GJ50"/>
<dbReference type="SMART" id="SM00028">
    <property type="entry name" value="TPR"/>
    <property type="match status" value="4"/>
</dbReference>
<proteinExistence type="predicted"/>
<accession>A0A6J5GJ50</accession>
<keyword evidence="1" id="KW-0677">Repeat</keyword>